<protein>
    <submittedName>
        <fullName evidence="3">Uncharacterized protein</fullName>
    </submittedName>
</protein>
<organism evidence="3 4">
    <name type="scientific">Tagetes erecta</name>
    <name type="common">African marigold</name>
    <dbReference type="NCBI Taxonomy" id="13708"/>
    <lineage>
        <taxon>Eukaryota</taxon>
        <taxon>Viridiplantae</taxon>
        <taxon>Streptophyta</taxon>
        <taxon>Embryophyta</taxon>
        <taxon>Tracheophyta</taxon>
        <taxon>Spermatophyta</taxon>
        <taxon>Magnoliopsida</taxon>
        <taxon>eudicotyledons</taxon>
        <taxon>Gunneridae</taxon>
        <taxon>Pentapetalae</taxon>
        <taxon>asterids</taxon>
        <taxon>campanulids</taxon>
        <taxon>Asterales</taxon>
        <taxon>Asteraceae</taxon>
        <taxon>Asteroideae</taxon>
        <taxon>Heliantheae alliance</taxon>
        <taxon>Tageteae</taxon>
        <taxon>Tagetes</taxon>
    </lineage>
</organism>
<sequence length="257" mass="29918">MRPTIIRLRRLLRPLTSSPFPQPQHQPHILFSSSSEPGSIIYQHTLRTQRPSTIRFQKELQNSASFIGTVNSPVKSFTARDGTLCVHTRLRLEPQSGSKRFITVFLDMSGDMAELSIQHLKPNDYIYVSGYLQSFTRALDNGNIMLYPKVLVKEINFVANSNQKSNNTEDLEESPLEKQRKRLYLWQVFFANPYEWQDLRKRKVNPNQPDFKHKGSGEALWLRLHDPPWVARQLQLHDSRMADMDLHSSKTLDSFRL</sequence>
<dbReference type="AlphaFoldDB" id="A0AAD8KRA9"/>
<dbReference type="GO" id="GO:0006264">
    <property type="term" value="P:mitochondrial DNA replication"/>
    <property type="evidence" value="ECO:0007669"/>
    <property type="project" value="TreeGrafter"/>
</dbReference>
<dbReference type="PROSITE" id="PS50935">
    <property type="entry name" value="SSB"/>
    <property type="match status" value="1"/>
</dbReference>
<dbReference type="Proteomes" id="UP001229421">
    <property type="component" value="Unassembled WGS sequence"/>
</dbReference>
<evidence type="ECO:0000313" key="4">
    <source>
        <dbReference type="Proteomes" id="UP001229421"/>
    </source>
</evidence>
<dbReference type="InterPro" id="IPR011344">
    <property type="entry name" value="ssDNA-bd"/>
</dbReference>
<dbReference type="PANTHER" id="PTHR10302:SF18">
    <property type="entry name" value="PROTEIN OSB1, MITOCHONDRIAL"/>
    <property type="match status" value="1"/>
</dbReference>
<dbReference type="InterPro" id="IPR012340">
    <property type="entry name" value="NA-bd_OB-fold"/>
</dbReference>
<evidence type="ECO:0000256" key="2">
    <source>
        <dbReference type="PROSITE-ProRule" id="PRU00252"/>
    </source>
</evidence>
<accession>A0AAD8KRA9</accession>
<gene>
    <name evidence="3" type="ORF">QVD17_16057</name>
</gene>
<dbReference type="SUPFAM" id="SSF50249">
    <property type="entry name" value="Nucleic acid-binding proteins"/>
    <property type="match status" value="1"/>
</dbReference>
<keyword evidence="1 2" id="KW-0238">DNA-binding</keyword>
<keyword evidence="4" id="KW-1185">Reference proteome</keyword>
<dbReference type="InterPro" id="IPR000424">
    <property type="entry name" value="Primosome_PriB/ssb"/>
</dbReference>
<evidence type="ECO:0000256" key="1">
    <source>
        <dbReference type="ARBA" id="ARBA00023125"/>
    </source>
</evidence>
<comment type="caution">
    <text evidence="3">The sequence shown here is derived from an EMBL/GenBank/DDBJ whole genome shotgun (WGS) entry which is preliminary data.</text>
</comment>
<evidence type="ECO:0000313" key="3">
    <source>
        <dbReference type="EMBL" id="KAK1427374.1"/>
    </source>
</evidence>
<dbReference type="GO" id="GO:0003697">
    <property type="term" value="F:single-stranded DNA binding"/>
    <property type="evidence" value="ECO:0007669"/>
    <property type="project" value="InterPro"/>
</dbReference>
<reference evidence="3" key="1">
    <citation type="journal article" date="2023" name="bioRxiv">
        <title>Improved chromosome-level genome assembly for marigold (Tagetes erecta).</title>
        <authorList>
            <person name="Jiang F."/>
            <person name="Yuan L."/>
            <person name="Wang S."/>
            <person name="Wang H."/>
            <person name="Xu D."/>
            <person name="Wang A."/>
            <person name="Fan W."/>
        </authorList>
    </citation>
    <scope>NUCLEOTIDE SEQUENCE</scope>
    <source>
        <strain evidence="3">WSJ</strain>
        <tissue evidence="3">Leaf</tissue>
    </source>
</reference>
<dbReference type="EMBL" id="JAUHHV010000004">
    <property type="protein sequence ID" value="KAK1427374.1"/>
    <property type="molecule type" value="Genomic_DNA"/>
</dbReference>
<name>A0AAD8KRA9_TARER</name>
<dbReference type="Gene3D" id="2.40.50.140">
    <property type="entry name" value="Nucleic acid-binding proteins"/>
    <property type="match status" value="1"/>
</dbReference>
<dbReference type="GO" id="GO:0042645">
    <property type="term" value="C:mitochondrial nucleoid"/>
    <property type="evidence" value="ECO:0007669"/>
    <property type="project" value="TreeGrafter"/>
</dbReference>
<dbReference type="PANTHER" id="PTHR10302">
    <property type="entry name" value="SINGLE-STRANDED DNA-BINDING PROTEIN"/>
    <property type="match status" value="1"/>
</dbReference>
<proteinExistence type="predicted"/>